<protein>
    <recommendedName>
        <fullName evidence="3">HNH nuclease domain-containing protein</fullName>
    </recommendedName>
</protein>
<comment type="caution">
    <text evidence="1">The sequence shown here is derived from an EMBL/GenBank/DDBJ whole genome shotgun (WGS) entry which is preliminary data.</text>
</comment>
<sequence length="309" mass="35630">MKLLYTGLQYGRFDYKDGEPEPGKGVKGDLTFISAETDPHSTPVLGMHTHHNNPVFAYYPYYTSEPLEMMTERLTDQGRLDMFTMTPDIINYLVRGGGTRLTNPKGNAALFHIFRIHNHPIFRSDFAPNKHTMYERVNSRERLGKGAKEWLNNDFFSVFKNVFYSYPYKSDISLKVAAHILPKAGDQSSAGWEKLFDDQWVEVAELPDMLVRTTDDGSLGALVNQYDALAAKKKLDDKEQAKLNATILAIEHSPFRKGNMSDFFEGKRDEDWDPEKHFQQAEDNFQRFKYAPLWPGGLYWSAFYLDEPR</sequence>
<evidence type="ECO:0000313" key="1">
    <source>
        <dbReference type="EMBL" id="MET4755378.1"/>
    </source>
</evidence>
<proteinExistence type="predicted"/>
<reference evidence="1 2" key="1">
    <citation type="submission" date="2024-06" db="EMBL/GenBank/DDBJ databases">
        <title>Genomic Encyclopedia of Type Strains, Phase V (KMG-V): Genome sequencing to study the core and pangenomes of soil and plant-associated prokaryotes.</title>
        <authorList>
            <person name="Whitman W."/>
        </authorList>
    </citation>
    <scope>NUCLEOTIDE SEQUENCE [LARGE SCALE GENOMIC DNA]</scope>
    <source>
        <strain evidence="1 2">NE40</strain>
    </source>
</reference>
<gene>
    <name evidence="1" type="ORF">V5J35_000570</name>
</gene>
<organism evidence="1 2">
    <name type="scientific">Endozoicomonas lisbonensis</name>
    <dbReference type="NCBI Taxonomy" id="3120522"/>
    <lineage>
        <taxon>Bacteria</taxon>
        <taxon>Pseudomonadati</taxon>
        <taxon>Pseudomonadota</taxon>
        <taxon>Gammaproteobacteria</taxon>
        <taxon>Oceanospirillales</taxon>
        <taxon>Endozoicomonadaceae</taxon>
        <taxon>Endozoicomonas</taxon>
    </lineage>
</organism>
<evidence type="ECO:0008006" key="3">
    <source>
        <dbReference type="Google" id="ProtNLM"/>
    </source>
</evidence>
<name>A0ABV2SC89_9GAMM</name>
<dbReference type="RefSeq" id="WP_354009809.1">
    <property type="nucleotide sequence ID" value="NZ_JBEWTA010000001.1"/>
</dbReference>
<accession>A0ABV2SC89</accession>
<evidence type="ECO:0000313" key="2">
    <source>
        <dbReference type="Proteomes" id="UP001549366"/>
    </source>
</evidence>
<dbReference type="Proteomes" id="UP001549366">
    <property type="component" value="Unassembled WGS sequence"/>
</dbReference>
<keyword evidence="2" id="KW-1185">Reference proteome</keyword>
<dbReference type="EMBL" id="JBEWTB010000002">
    <property type="protein sequence ID" value="MET4755378.1"/>
    <property type="molecule type" value="Genomic_DNA"/>
</dbReference>